<keyword evidence="2" id="KW-1185">Reference proteome</keyword>
<gene>
    <name evidence="1" type="ORF">KGQ19_00775</name>
</gene>
<dbReference type="EMBL" id="JAAFYZ010000002">
    <property type="protein sequence ID" value="MBS2545393.1"/>
    <property type="molecule type" value="Genomic_DNA"/>
</dbReference>
<comment type="caution">
    <text evidence="1">The sequence shown here is derived from an EMBL/GenBank/DDBJ whole genome shotgun (WGS) entry which is preliminary data.</text>
</comment>
<evidence type="ECO:0000313" key="1">
    <source>
        <dbReference type="EMBL" id="MBS2545393.1"/>
    </source>
</evidence>
<proteinExistence type="predicted"/>
<protein>
    <submittedName>
        <fullName evidence="1">Uncharacterized protein</fullName>
    </submittedName>
</protein>
<accession>A0ABS5KGR9</accession>
<organism evidence="1 2">
    <name type="scientific">Catenulispora pinistramenti</name>
    <dbReference type="NCBI Taxonomy" id="2705254"/>
    <lineage>
        <taxon>Bacteria</taxon>
        <taxon>Bacillati</taxon>
        <taxon>Actinomycetota</taxon>
        <taxon>Actinomycetes</taxon>
        <taxon>Catenulisporales</taxon>
        <taxon>Catenulisporaceae</taxon>
        <taxon>Catenulispora</taxon>
    </lineage>
</organism>
<evidence type="ECO:0000313" key="2">
    <source>
        <dbReference type="Proteomes" id="UP000730482"/>
    </source>
</evidence>
<reference evidence="1 2" key="1">
    <citation type="submission" date="2020-02" db="EMBL/GenBank/DDBJ databases">
        <title>Acidophilic actinobacteria isolated from forest soil.</title>
        <authorList>
            <person name="Golinska P."/>
        </authorList>
    </citation>
    <scope>NUCLEOTIDE SEQUENCE [LARGE SCALE GENOMIC DNA]</scope>
    <source>
        <strain evidence="1 2">NL8</strain>
    </source>
</reference>
<sequence>MSESVIDPTNARTFARDRAEGITGMDFESLSVFADGGDPCDPFRLMAGEIVDAIGWADEAEAAYDRFLMFASAAIDTARRFLTDYGSPDDPANLYGEMNNVATAADELNASRSALDAALVGFQIAAHTIGLDYGDLGSHGEAAA</sequence>
<dbReference type="Proteomes" id="UP000730482">
    <property type="component" value="Unassembled WGS sequence"/>
</dbReference>
<dbReference type="RefSeq" id="WP_212007058.1">
    <property type="nucleotide sequence ID" value="NZ_JAAFYZ010000002.1"/>
</dbReference>
<name>A0ABS5KGR9_9ACTN</name>